<dbReference type="GeneID" id="77931753"/>
<protein>
    <submittedName>
        <fullName evidence="1">Uncharacterized protein</fullName>
    </submittedName>
</protein>
<accession>A0A3G2KA44</accession>
<name>A0A3G2KA44_9CAUD</name>
<organism evidence="1 2">
    <name type="scientific">Arthrobacter phage Auxilium</name>
    <dbReference type="NCBI Taxonomy" id="2419948"/>
    <lineage>
        <taxon>Viruses</taxon>
        <taxon>Duplodnaviria</taxon>
        <taxon>Heunggongvirae</taxon>
        <taxon>Uroviricota</taxon>
        <taxon>Caudoviricetes</taxon>
        <taxon>Richievirus</taxon>
        <taxon>Richievirus auxilium</taxon>
    </lineage>
</organism>
<proteinExistence type="predicted"/>
<dbReference type="Proteomes" id="UP000266910">
    <property type="component" value="Genome"/>
</dbReference>
<sequence length="198" mass="21323">MDISKALVAKSDQLNASDLTGAPIVATIAAVRRGDAVKPVIIDLVGMDGRPWKPSKGMLRVIAHAWGTESDAWVGRSVKLVNNPEVIYAGEPVGGVEVVAMSHIDKPFTVPVRISQKRVKQHAVSVVAEPPTEPWRAQWQAITNALTTAGYEGDGKQMLATAGQVIGTTWDHPNKISAEDAQRVLAAVREDNHQEPEQ</sequence>
<keyword evidence="2" id="KW-1185">Reference proteome</keyword>
<dbReference type="KEGG" id="vg:77931753"/>
<evidence type="ECO:0000313" key="2">
    <source>
        <dbReference type="Proteomes" id="UP000266910"/>
    </source>
</evidence>
<dbReference type="EMBL" id="MH834598">
    <property type="protein sequence ID" value="AYN55841.1"/>
    <property type="molecule type" value="Genomic_DNA"/>
</dbReference>
<reference evidence="1 2" key="1">
    <citation type="submission" date="2018-09" db="EMBL/GenBank/DDBJ databases">
        <authorList>
            <person name="Rimple P.A."/>
            <person name="Stoner T.H."/>
            <person name="Garlena R.A."/>
            <person name="Russell D.A."/>
            <person name="Pope W.H."/>
            <person name="Jacobs-Sera D."/>
            <person name="Hatfull G.F."/>
        </authorList>
    </citation>
    <scope>NUCLEOTIDE SEQUENCE [LARGE SCALE GENOMIC DNA]</scope>
</reference>
<evidence type="ECO:0000313" key="1">
    <source>
        <dbReference type="EMBL" id="AYN55841.1"/>
    </source>
</evidence>
<gene>
    <name evidence="1" type="primary">65</name>
    <name evidence="1" type="ORF">PBI_AUXILIUM_65</name>
</gene>
<dbReference type="RefSeq" id="YP_010655884.1">
    <property type="nucleotide sequence ID" value="NC_070832.1"/>
</dbReference>